<proteinExistence type="predicted"/>
<evidence type="ECO:0000313" key="2">
    <source>
        <dbReference type="Proteomes" id="UP001549921"/>
    </source>
</evidence>
<accession>A0ABD0SIP3</accession>
<protein>
    <submittedName>
        <fullName evidence="1">Uncharacterized protein</fullName>
    </submittedName>
</protein>
<name>A0ABD0SIP3_LOXSC</name>
<gene>
    <name evidence="1" type="ORF">ABMA28_007764</name>
</gene>
<dbReference type="Proteomes" id="UP001549921">
    <property type="component" value="Unassembled WGS sequence"/>
</dbReference>
<reference evidence="1 2" key="1">
    <citation type="submission" date="2024-06" db="EMBL/GenBank/DDBJ databases">
        <title>A chromosome-level genome assembly of beet webworm, Loxostege sticticalis.</title>
        <authorList>
            <person name="Zhang Y."/>
        </authorList>
    </citation>
    <scope>NUCLEOTIDE SEQUENCE [LARGE SCALE GENOMIC DNA]</scope>
    <source>
        <strain evidence="1">AQ028</strain>
        <tissue evidence="1">Male pupae</tissue>
    </source>
</reference>
<dbReference type="EMBL" id="JBEDNZ010000020">
    <property type="protein sequence ID" value="KAL0819708.1"/>
    <property type="molecule type" value="Genomic_DNA"/>
</dbReference>
<dbReference type="AlphaFoldDB" id="A0ABD0SIP3"/>
<evidence type="ECO:0000313" key="1">
    <source>
        <dbReference type="EMBL" id="KAL0819708.1"/>
    </source>
</evidence>
<comment type="caution">
    <text evidence="1">The sequence shown here is derived from an EMBL/GenBank/DDBJ whole genome shotgun (WGS) entry which is preliminary data.</text>
</comment>
<organism evidence="1 2">
    <name type="scientific">Loxostege sticticalis</name>
    <name type="common">Beet webworm moth</name>
    <dbReference type="NCBI Taxonomy" id="481309"/>
    <lineage>
        <taxon>Eukaryota</taxon>
        <taxon>Metazoa</taxon>
        <taxon>Ecdysozoa</taxon>
        <taxon>Arthropoda</taxon>
        <taxon>Hexapoda</taxon>
        <taxon>Insecta</taxon>
        <taxon>Pterygota</taxon>
        <taxon>Neoptera</taxon>
        <taxon>Endopterygota</taxon>
        <taxon>Lepidoptera</taxon>
        <taxon>Glossata</taxon>
        <taxon>Ditrysia</taxon>
        <taxon>Pyraloidea</taxon>
        <taxon>Crambidae</taxon>
        <taxon>Pyraustinae</taxon>
        <taxon>Loxostege</taxon>
    </lineage>
</organism>
<sequence length="122" mass="14380">MGYHTKEKSVVDFCESKTETLTNWVRQVKSKSLCAKTKRKRDLRIIAILSHSLLRAESELIMKQRERAKRWAQMQADLGLCNKEEEMARQQREKIDNLWKNDLSGLDNFFKELDNVKPVLVN</sequence>